<accession>S3ZTF4</accession>
<evidence type="ECO:0000313" key="1">
    <source>
        <dbReference type="EMBL" id="EPH46473.1"/>
    </source>
</evidence>
<dbReference type="PATRIC" id="fig|1286094.4.peg.436"/>
<sequence>MLAPPFAREAAPLGPRSRHICRSHRRHHLPPHRIALLSAGLTGPSRSAVAPAHFMLVCAEGPGQGPCGGRRGAVRPLFRRSLGPVWPCRRGREFLEFK</sequence>
<comment type="caution">
    <text evidence="1">The sequence shown here is derived from an EMBL/GenBank/DDBJ whole genome shotgun (WGS) entry which is preliminary data.</text>
</comment>
<dbReference type="AlphaFoldDB" id="S3ZTF4"/>
<dbReference type="EMBL" id="AOPZ01000017">
    <property type="protein sequence ID" value="EPH46473.1"/>
    <property type="molecule type" value="Genomic_DNA"/>
</dbReference>
<evidence type="ECO:0000313" key="2">
    <source>
        <dbReference type="Proteomes" id="UP000014629"/>
    </source>
</evidence>
<keyword evidence="2" id="KW-1185">Reference proteome</keyword>
<name>S3ZTF4_9ACTN</name>
<protein>
    <submittedName>
        <fullName evidence="1">Uncharacterized protein</fullName>
    </submittedName>
</protein>
<organism evidence="1 2">
    <name type="scientific">Streptomyces aurantiacus JA 4570</name>
    <dbReference type="NCBI Taxonomy" id="1286094"/>
    <lineage>
        <taxon>Bacteria</taxon>
        <taxon>Bacillati</taxon>
        <taxon>Actinomycetota</taxon>
        <taxon>Actinomycetes</taxon>
        <taxon>Kitasatosporales</taxon>
        <taxon>Streptomycetaceae</taxon>
        <taxon>Streptomyces</taxon>
        <taxon>Streptomyces aurantiacus group</taxon>
    </lineage>
</organism>
<reference evidence="1 2" key="1">
    <citation type="submission" date="2013-02" db="EMBL/GenBank/DDBJ databases">
        <title>Draft Genome Sequence of Streptomyces aurantiacus, Which Produces Setomimycin.</title>
        <authorList>
            <person name="Gruening B.A."/>
            <person name="Praeg A."/>
            <person name="Erxleben A."/>
            <person name="Guenther S."/>
            <person name="Mueller M."/>
        </authorList>
    </citation>
    <scope>NUCLEOTIDE SEQUENCE [LARGE SCALE GENOMIC DNA]</scope>
    <source>
        <strain evidence="1 2">JA 4570</strain>
    </source>
</reference>
<gene>
    <name evidence="1" type="ORF">STRAU_0445</name>
</gene>
<dbReference type="Proteomes" id="UP000014629">
    <property type="component" value="Unassembled WGS sequence"/>
</dbReference>
<proteinExistence type="predicted"/>